<reference evidence="3" key="1">
    <citation type="journal article" date="2014" name="Genome Announc.">
        <title>Draft genome sequence of the formaldehyde-resistant fungus Byssochlamys spectabilis No. 5 (anamorph Paecilomyces variotii No. 5) (NBRC109023).</title>
        <authorList>
            <person name="Oka T."/>
            <person name="Ekino K."/>
            <person name="Fukuda K."/>
            <person name="Nomura Y."/>
        </authorList>
    </citation>
    <scope>NUCLEOTIDE SEQUENCE [LARGE SCALE GENOMIC DNA]</scope>
    <source>
        <strain evidence="3">No. 5 / NBRC 109023</strain>
    </source>
</reference>
<sequence length="268" mass="29453">MASAAYTFGYSPGVLQSHASRTVTNTCGFFLKDVPVDARVLDAGCGPGTITSSFARVIPKGSIIGIDLSETIVEKARAQDDLPSNCSFQVADITQLPFENDSFDVIYTSQVLSHVPAADVAFKELHRVCKPGGFIACREADATAIMLYPRHPGLQLWKRVLPATVEFSKGHPSCSTLLWLWALGAGFTEDQLSLGFGSIHYTPKERRFWGETWCSRTRTDTTWRNKALEAGVVKSDQDFALMEEGWLSFINDPAAVFCMPCGEIICRK</sequence>
<evidence type="ECO:0000313" key="2">
    <source>
        <dbReference type="EMBL" id="GAD96493.1"/>
    </source>
</evidence>
<gene>
    <name evidence="2" type="ORF">PVAR5_5149</name>
</gene>
<feature type="domain" description="Methyltransferase" evidence="1">
    <location>
        <begin position="38"/>
        <end position="141"/>
    </location>
</feature>
<name>V5FWQ1_BYSSN</name>
<dbReference type="Pfam" id="PF13847">
    <property type="entry name" value="Methyltransf_31"/>
    <property type="match status" value="1"/>
</dbReference>
<dbReference type="SUPFAM" id="SSF53335">
    <property type="entry name" value="S-adenosyl-L-methionine-dependent methyltransferases"/>
    <property type="match status" value="1"/>
</dbReference>
<proteinExistence type="predicted"/>
<dbReference type="InParanoid" id="V5FWQ1"/>
<evidence type="ECO:0000313" key="3">
    <source>
        <dbReference type="Proteomes" id="UP000018001"/>
    </source>
</evidence>
<comment type="caution">
    <text evidence="2">The sequence shown here is derived from an EMBL/GenBank/DDBJ whole genome shotgun (WGS) entry which is preliminary data.</text>
</comment>
<dbReference type="InterPro" id="IPR025714">
    <property type="entry name" value="Methyltranfer_dom"/>
</dbReference>
<dbReference type="eggNOG" id="KOG1269">
    <property type="taxonomic scope" value="Eukaryota"/>
</dbReference>
<protein>
    <recommendedName>
        <fullName evidence="1">Methyltransferase domain-containing protein</fullName>
    </recommendedName>
</protein>
<dbReference type="GO" id="GO:0008168">
    <property type="term" value="F:methyltransferase activity"/>
    <property type="evidence" value="ECO:0007669"/>
    <property type="project" value="TreeGrafter"/>
</dbReference>
<evidence type="ECO:0000259" key="1">
    <source>
        <dbReference type="Pfam" id="PF13847"/>
    </source>
</evidence>
<dbReference type="EMBL" id="BAUL01000167">
    <property type="protein sequence ID" value="GAD96493.1"/>
    <property type="molecule type" value="Genomic_DNA"/>
</dbReference>
<dbReference type="Proteomes" id="UP000018001">
    <property type="component" value="Unassembled WGS sequence"/>
</dbReference>
<dbReference type="CDD" id="cd02440">
    <property type="entry name" value="AdoMet_MTases"/>
    <property type="match status" value="1"/>
</dbReference>
<dbReference type="HOGENOM" id="CLU_057148_1_0_1"/>
<keyword evidence="3" id="KW-1185">Reference proteome</keyword>
<dbReference type="OrthoDB" id="10017101at2759"/>
<accession>V5FWQ1</accession>
<organism evidence="2 3">
    <name type="scientific">Byssochlamys spectabilis (strain No. 5 / NBRC 109023)</name>
    <name type="common">Paecilomyces variotii</name>
    <dbReference type="NCBI Taxonomy" id="1356009"/>
    <lineage>
        <taxon>Eukaryota</taxon>
        <taxon>Fungi</taxon>
        <taxon>Dikarya</taxon>
        <taxon>Ascomycota</taxon>
        <taxon>Pezizomycotina</taxon>
        <taxon>Eurotiomycetes</taxon>
        <taxon>Eurotiomycetidae</taxon>
        <taxon>Eurotiales</taxon>
        <taxon>Thermoascaceae</taxon>
        <taxon>Paecilomyces</taxon>
    </lineage>
</organism>
<dbReference type="InterPro" id="IPR029063">
    <property type="entry name" value="SAM-dependent_MTases_sf"/>
</dbReference>
<dbReference type="PANTHER" id="PTHR43591:SF24">
    <property type="entry name" value="2-METHOXY-6-POLYPRENYL-1,4-BENZOQUINOL METHYLASE, MITOCHONDRIAL"/>
    <property type="match status" value="1"/>
</dbReference>
<dbReference type="PANTHER" id="PTHR43591">
    <property type="entry name" value="METHYLTRANSFERASE"/>
    <property type="match status" value="1"/>
</dbReference>
<dbReference type="Gene3D" id="3.40.50.150">
    <property type="entry name" value="Vaccinia Virus protein VP39"/>
    <property type="match status" value="1"/>
</dbReference>
<dbReference type="AlphaFoldDB" id="V5FWQ1"/>